<dbReference type="Proteomes" id="UP001140096">
    <property type="component" value="Unassembled WGS sequence"/>
</dbReference>
<name>A0ACC1L0I7_9FUNG</name>
<accession>A0ACC1L0I7</accession>
<proteinExistence type="predicted"/>
<reference evidence="1" key="1">
    <citation type="submission" date="2022-07" db="EMBL/GenBank/DDBJ databases">
        <title>Phylogenomic reconstructions and comparative analyses of Kickxellomycotina fungi.</title>
        <authorList>
            <person name="Reynolds N.K."/>
            <person name="Stajich J.E."/>
            <person name="Barry K."/>
            <person name="Grigoriev I.V."/>
            <person name="Crous P."/>
            <person name="Smith M.E."/>
        </authorList>
    </citation>
    <scope>NUCLEOTIDE SEQUENCE</scope>
    <source>
        <strain evidence="1">CBS 102833</strain>
    </source>
</reference>
<dbReference type="EMBL" id="JANBUP010002909">
    <property type="protein sequence ID" value="KAJ2798542.1"/>
    <property type="molecule type" value="Genomic_DNA"/>
</dbReference>
<sequence>GPKWHEFGDHGALIVVADRLHPTTEIEYSLDRGNTWQSMKLPKEAHSMRIEFLTTTPDSTSRRFALYGRQGDKGVIVGLDFTGAQPRICKFDPLDEKKHENHDDFELFSPTAIDSREKDECILGRKVQYYRRISDRQCYVGDEFRPVRYISSPCACTERDFECNYNFVRQNDSGEESLGKCVLVEGMKAPRTNCTAGQKEYFVIESAYRKIPQSICRGGLNIDKPTEAWCPGKARTMAILFSIALPILFLGLAYVGYQTWRQRYPYLRLEDIGTAVGPAIRRNLGDHDLRNSGVLRRLAPVFDGALATALAAGHATKEGFLWGLDRAAPYLPQSVQRWSYDHPPRWGAQLSLDGRSRRDIRSGGTRFAYRPVGTNEAASQVFGSYEEEGHDEYDEFEAGFNHFLEEEQFDSQLDVGEADAQPVDRQVLFANAELSDDEDN</sequence>
<gene>
    <name evidence="1" type="primary">VPS10_2</name>
    <name evidence="1" type="ORF">H4S07_005668</name>
</gene>
<comment type="caution">
    <text evidence="1">The sequence shown here is derived from an EMBL/GenBank/DDBJ whole genome shotgun (WGS) entry which is preliminary data.</text>
</comment>
<organism evidence="1 2">
    <name type="scientific">Coemansia furcata</name>
    <dbReference type="NCBI Taxonomy" id="417177"/>
    <lineage>
        <taxon>Eukaryota</taxon>
        <taxon>Fungi</taxon>
        <taxon>Fungi incertae sedis</taxon>
        <taxon>Zoopagomycota</taxon>
        <taxon>Kickxellomycotina</taxon>
        <taxon>Kickxellomycetes</taxon>
        <taxon>Kickxellales</taxon>
        <taxon>Kickxellaceae</taxon>
        <taxon>Coemansia</taxon>
    </lineage>
</organism>
<feature type="non-terminal residue" evidence="1">
    <location>
        <position position="1"/>
    </location>
</feature>
<evidence type="ECO:0000313" key="2">
    <source>
        <dbReference type="Proteomes" id="UP001140096"/>
    </source>
</evidence>
<keyword evidence="2" id="KW-1185">Reference proteome</keyword>
<evidence type="ECO:0000313" key="1">
    <source>
        <dbReference type="EMBL" id="KAJ2798542.1"/>
    </source>
</evidence>
<protein>
    <submittedName>
        <fullName evidence="1">Vacuolar protein sorting/targeting protein PEP1</fullName>
    </submittedName>
</protein>